<dbReference type="InterPro" id="IPR050213">
    <property type="entry name" value="GST_superfamily"/>
</dbReference>
<dbReference type="AlphaFoldDB" id="A0A0D8XD86"/>
<dbReference type="InterPro" id="IPR036282">
    <property type="entry name" value="Glutathione-S-Trfase_C_sf"/>
</dbReference>
<dbReference type="PANTHER" id="PTHR11571:SF224">
    <property type="entry name" value="HEMATOPOIETIC PROSTAGLANDIN D SYNTHASE"/>
    <property type="match status" value="1"/>
</dbReference>
<dbReference type="Pfam" id="PF02798">
    <property type="entry name" value="GST_N"/>
    <property type="match status" value="1"/>
</dbReference>
<evidence type="ECO:0000313" key="8">
    <source>
        <dbReference type="EMBL" id="KJH42595.1"/>
    </source>
</evidence>
<reference evidence="8 9" key="1">
    <citation type="submission" date="2013-11" db="EMBL/GenBank/DDBJ databases">
        <title>Draft genome of the bovine lungworm Dictyocaulus viviparus.</title>
        <authorList>
            <person name="Mitreva M."/>
        </authorList>
    </citation>
    <scope>NUCLEOTIDE SEQUENCE [LARGE SCALE GENOMIC DNA]</scope>
    <source>
        <strain evidence="8 9">HannoverDv2000</strain>
    </source>
</reference>
<dbReference type="PANTHER" id="PTHR11571">
    <property type="entry name" value="GLUTATHIONE S-TRANSFERASE"/>
    <property type="match status" value="1"/>
</dbReference>
<dbReference type="GO" id="GO:0005737">
    <property type="term" value="C:cytoplasm"/>
    <property type="evidence" value="ECO:0007669"/>
    <property type="project" value="UniProtKB-ARBA"/>
</dbReference>
<keyword evidence="2 8" id="KW-0808">Transferase</keyword>
<dbReference type="CDD" id="cd03039">
    <property type="entry name" value="GST_N_Sigma_like"/>
    <property type="match status" value="1"/>
</dbReference>
<dbReference type="EC" id="2.5.1.18" evidence="1"/>
<reference evidence="9" key="2">
    <citation type="journal article" date="2016" name="Sci. Rep.">
        <title>Dictyocaulus viviparus genome, variome and transcriptome elucidate lungworm biology and support future intervention.</title>
        <authorList>
            <person name="McNulty S.N."/>
            <person name="Strube C."/>
            <person name="Rosa B.A."/>
            <person name="Martin J.C."/>
            <person name="Tyagi R."/>
            <person name="Choi Y.J."/>
            <person name="Wang Q."/>
            <person name="Hallsworth Pepin K."/>
            <person name="Zhang X."/>
            <person name="Ozersky P."/>
            <person name="Wilson R.K."/>
            <person name="Sternberg P.W."/>
            <person name="Gasser R.B."/>
            <person name="Mitreva M."/>
        </authorList>
    </citation>
    <scope>NUCLEOTIDE SEQUENCE [LARGE SCALE GENOMIC DNA]</scope>
    <source>
        <strain evidence="9">HannoverDv2000</strain>
    </source>
</reference>
<dbReference type="PROSITE" id="PS50405">
    <property type="entry name" value="GST_CTER"/>
    <property type="match status" value="1"/>
</dbReference>
<evidence type="ECO:0000256" key="5">
    <source>
        <dbReference type="ARBA" id="ARBA00078118"/>
    </source>
</evidence>
<evidence type="ECO:0000313" key="9">
    <source>
        <dbReference type="Proteomes" id="UP000053766"/>
    </source>
</evidence>
<organism evidence="8 9">
    <name type="scientific">Dictyocaulus viviparus</name>
    <name type="common">Bovine lungworm</name>
    <dbReference type="NCBI Taxonomy" id="29172"/>
    <lineage>
        <taxon>Eukaryota</taxon>
        <taxon>Metazoa</taxon>
        <taxon>Ecdysozoa</taxon>
        <taxon>Nematoda</taxon>
        <taxon>Chromadorea</taxon>
        <taxon>Rhabditida</taxon>
        <taxon>Rhabditina</taxon>
        <taxon>Rhabditomorpha</taxon>
        <taxon>Strongyloidea</taxon>
        <taxon>Metastrongylidae</taxon>
        <taxon>Dictyocaulus</taxon>
    </lineage>
</organism>
<evidence type="ECO:0000256" key="4">
    <source>
        <dbReference type="ARBA" id="ARBA00047960"/>
    </source>
</evidence>
<keyword evidence="9" id="KW-1185">Reference proteome</keyword>
<comment type="catalytic activity">
    <reaction evidence="4">
        <text>RX + glutathione = an S-substituted glutathione + a halide anion + H(+)</text>
        <dbReference type="Rhea" id="RHEA:16437"/>
        <dbReference type="ChEBI" id="CHEBI:15378"/>
        <dbReference type="ChEBI" id="CHEBI:16042"/>
        <dbReference type="ChEBI" id="CHEBI:17792"/>
        <dbReference type="ChEBI" id="CHEBI:57925"/>
        <dbReference type="ChEBI" id="CHEBI:90779"/>
        <dbReference type="EC" id="2.5.1.18"/>
    </reaction>
</comment>
<dbReference type="FunFam" id="1.20.1050.10:FF:000031">
    <property type="entry name" value="Glutathione S-Transferase"/>
    <property type="match status" value="1"/>
</dbReference>
<comment type="similarity">
    <text evidence="3">Belongs to the GST superfamily. Sigma family.</text>
</comment>
<sequence length="208" mass="23659">MVQYKVIFLSGRGPAECARQLLALAGQEFEDVRLSKEQYHAIKTNVPFGQLPVLEVDGRQLIEPMAINRFIARTFGFTGSDLFDEATADSIADRYIFYRDRINEYHAALLTQKPASVLKKLEGTVLFPARDKFFGYITKHLEKNSANGWLVGVSLTWVDVLIAEHASEFSEKVPGFLNGFPQVEAHMRKVRSIPNLKKWLENRPQTPF</sequence>
<dbReference type="InterPro" id="IPR040079">
    <property type="entry name" value="Glutathione_S-Trfase"/>
</dbReference>
<dbReference type="GO" id="GO:0006749">
    <property type="term" value="P:glutathione metabolic process"/>
    <property type="evidence" value="ECO:0007669"/>
    <property type="project" value="TreeGrafter"/>
</dbReference>
<evidence type="ECO:0000259" key="7">
    <source>
        <dbReference type="PROSITE" id="PS50405"/>
    </source>
</evidence>
<dbReference type="SUPFAM" id="SSF52833">
    <property type="entry name" value="Thioredoxin-like"/>
    <property type="match status" value="1"/>
</dbReference>
<feature type="domain" description="GST C-terminal" evidence="7">
    <location>
        <begin position="81"/>
        <end position="208"/>
    </location>
</feature>
<proteinExistence type="inferred from homology"/>
<dbReference type="GO" id="GO:0004364">
    <property type="term" value="F:glutathione transferase activity"/>
    <property type="evidence" value="ECO:0007669"/>
    <property type="project" value="UniProtKB-EC"/>
</dbReference>
<dbReference type="SUPFAM" id="SSF47616">
    <property type="entry name" value="GST C-terminal domain-like"/>
    <property type="match status" value="1"/>
</dbReference>
<evidence type="ECO:0000256" key="3">
    <source>
        <dbReference type="ARBA" id="ARBA00038317"/>
    </source>
</evidence>
<dbReference type="SFLD" id="SFLDS00019">
    <property type="entry name" value="Glutathione_Transferase_(cytos"/>
    <property type="match status" value="1"/>
</dbReference>
<dbReference type="Gene3D" id="3.40.30.10">
    <property type="entry name" value="Glutaredoxin"/>
    <property type="match status" value="1"/>
</dbReference>
<feature type="domain" description="GST N-terminal" evidence="6">
    <location>
        <begin position="2"/>
        <end position="79"/>
    </location>
</feature>
<evidence type="ECO:0000259" key="6">
    <source>
        <dbReference type="PROSITE" id="PS50404"/>
    </source>
</evidence>
<dbReference type="PROSITE" id="PS50404">
    <property type="entry name" value="GST_NTER"/>
    <property type="match status" value="1"/>
</dbReference>
<dbReference type="Gene3D" id="1.20.1050.10">
    <property type="match status" value="1"/>
</dbReference>
<dbReference type="OrthoDB" id="414243at2759"/>
<gene>
    <name evidence="8" type="ORF">DICVIV_11416</name>
</gene>
<dbReference type="InterPro" id="IPR036249">
    <property type="entry name" value="Thioredoxin-like_sf"/>
</dbReference>
<dbReference type="CDD" id="cd03192">
    <property type="entry name" value="GST_C_Sigma_like"/>
    <property type="match status" value="1"/>
</dbReference>
<dbReference type="InterPro" id="IPR004046">
    <property type="entry name" value="GST_C"/>
</dbReference>
<dbReference type="InterPro" id="IPR010987">
    <property type="entry name" value="Glutathione-S-Trfase_C-like"/>
</dbReference>
<dbReference type="InterPro" id="IPR004045">
    <property type="entry name" value="Glutathione_S-Trfase_N"/>
</dbReference>
<dbReference type="EMBL" id="KN716648">
    <property type="protein sequence ID" value="KJH42595.1"/>
    <property type="molecule type" value="Genomic_DNA"/>
</dbReference>
<dbReference type="STRING" id="29172.A0A0D8XD86"/>
<dbReference type="Proteomes" id="UP000053766">
    <property type="component" value="Unassembled WGS sequence"/>
</dbReference>
<evidence type="ECO:0000256" key="2">
    <source>
        <dbReference type="ARBA" id="ARBA00022679"/>
    </source>
</evidence>
<dbReference type="Pfam" id="PF14497">
    <property type="entry name" value="GST_C_3"/>
    <property type="match status" value="1"/>
</dbReference>
<evidence type="ECO:0000256" key="1">
    <source>
        <dbReference type="ARBA" id="ARBA00012452"/>
    </source>
</evidence>
<accession>A0A0D8XD86</accession>
<name>A0A0D8XD86_DICVI</name>
<protein>
    <recommendedName>
        <fullName evidence="1">glutathione transferase</fullName>
        <ecNumber evidence="1">2.5.1.18</ecNumber>
    </recommendedName>
    <alternativeName>
        <fullName evidence="5">GST class-sigma</fullName>
    </alternativeName>
</protein>